<name>A0A174P935_9FIRM</name>
<dbReference type="InterPro" id="IPR013780">
    <property type="entry name" value="Glyco_hydro_b"/>
</dbReference>
<reference evidence="6 7" key="1">
    <citation type="submission" date="2015-09" db="EMBL/GenBank/DDBJ databases">
        <authorList>
            <consortium name="Pathogen Informatics"/>
        </authorList>
    </citation>
    <scope>NUCLEOTIDE SEQUENCE [LARGE SCALE GENOMIC DNA]</scope>
    <source>
        <strain evidence="6 7">2789STDY5834921</strain>
    </source>
</reference>
<dbReference type="GO" id="GO:0006013">
    <property type="term" value="P:mannose metabolic process"/>
    <property type="evidence" value="ECO:0007669"/>
    <property type="project" value="InterPro"/>
</dbReference>
<dbReference type="Proteomes" id="UP000095413">
    <property type="component" value="Unassembled WGS sequence"/>
</dbReference>
<dbReference type="SUPFAM" id="SSF88713">
    <property type="entry name" value="Glycoside hydrolase/deacetylase"/>
    <property type="match status" value="1"/>
</dbReference>
<evidence type="ECO:0000313" key="6">
    <source>
        <dbReference type="EMBL" id="CUP54619.1"/>
    </source>
</evidence>
<dbReference type="InterPro" id="IPR011330">
    <property type="entry name" value="Glyco_hydro/deAcase_b/a-brl"/>
</dbReference>
<comment type="similarity">
    <text evidence="1">Belongs to the glycosyl hydrolase 38 family.</text>
</comment>
<dbReference type="PANTHER" id="PTHR46017">
    <property type="entry name" value="ALPHA-MANNOSIDASE 2C1"/>
    <property type="match status" value="1"/>
</dbReference>
<dbReference type="InterPro" id="IPR011013">
    <property type="entry name" value="Gal_mutarotase_sf_dom"/>
</dbReference>
<dbReference type="InterPro" id="IPR015341">
    <property type="entry name" value="Glyco_hydro_38_cen"/>
</dbReference>
<evidence type="ECO:0000256" key="2">
    <source>
        <dbReference type="ARBA" id="ARBA00022723"/>
    </source>
</evidence>
<dbReference type="AlphaFoldDB" id="A0A174P935"/>
<evidence type="ECO:0000256" key="4">
    <source>
        <dbReference type="ARBA" id="ARBA00023295"/>
    </source>
</evidence>
<proteinExistence type="inferred from homology"/>
<feature type="domain" description="Glycoside hydrolase family 38 central" evidence="5">
    <location>
        <begin position="348"/>
        <end position="423"/>
    </location>
</feature>
<dbReference type="Gene3D" id="2.70.98.30">
    <property type="entry name" value="Golgi alpha-mannosidase II, domain 4"/>
    <property type="match status" value="1"/>
</dbReference>
<sequence>MTMIDTYNRLRKTSWSGIWGKRLLSELQYLFELSRAKEGKHDEVLASAIQKLDSYVSENGCITKEICTELEKELSFLAPAAKELTVLLIAHAHIDMNWMWGFNETVSLAVSTFETMLKLMEEYPQFKFSQSQASVYKIVEEYAPYLLPVIRQRIKEGRWEVTASTWVENDKNMSSAESMARHLLYTRNYLSKLLDIDKESLNIDFEPDTFGHAENGPEILSQGGVKYYYHCRGYHKEHIYRWRAPSGTEVLVYREPVWYNDELARYDSLGFVPSFCKEYGITKTMKFYGVGDHGGGPTRKEIEHWLEMQTWPLMPTIQFGTLREFYASLEEKREQFPVVEQELNYIFSGCYTTQARVKRANKLGEDRLSEADIADTMAGVLVPDYKTPSDIKNAWTKVLFNQFHDILPGSGVIGTYQHALGETQRAMAAVQVNTTHAMKEICAKINTEELGIKDKEDYSFGAGVGFGTGDESGYLSGFVSNSYGHNRIMTVFNPTQYTRKECMKIVLWDWDGNLTEICAFDEKKNEVPVQVIKDPENYWAHKYFTLLMEVEVPAFGYATYVISQKEKAQLDIDWEMFSTTGGMDPRIDEYNDGPIVLENSKVKAVFDPMTMLLTSFTDKATGKELAGKDAGGFRYILENTVNEMTAWRIGPYEKDILLNETNPVTIFKRTDGKICQSVTYELKFEASRIEAEVSLKADSSVLEFNVKLDWHELGNKTKGIPQLVFRVPVSYQTDTYRCTVPGGIIDRKGWAQDVPCLGCMEAVDAGESSIAVISDCKYGFRGYDNTVSLTLLRAPYDPDPTPDQGEHYMKIGITAVGDKEDLTEKYDRFIHPLYAVSNSVHEGELPLSENLLNVTGNVKVDVLKKAENGDGIIIRLYNLEKEPSEITLSAGRTSVRSAEFTDILEEVAEVIEVADGKVTTEIPAAAHRTIRIRL</sequence>
<accession>A0A174P935</accession>
<dbReference type="SUPFAM" id="SSF88688">
    <property type="entry name" value="Families 57/38 glycoside transferase middle domain"/>
    <property type="match status" value="1"/>
</dbReference>
<gene>
    <name evidence="6" type="primary">mngB_2</name>
    <name evidence="6" type="ORF">ERS852533_01728</name>
</gene>
<evidence type="ECO:0000259" key="5">
    <source>
        <dbReference type="SMART" id="SM00872"/>
    </source>
</evidence>
<dbReference type="GO" id="GO:0009313">
    <property type="term" value="P:oligosaccharide catabolic process"/>
    <property type="evidence" value="ECO:0007669"/>
    <property type="project" value="TreeGrafter"/>
</dbReference>
<evidence type="ECO:0000256" key="1">
    <source>
        <dbReference type="ARBA" id="ARBA00009792"/>
    </source>
</evidence>
<dbReference type="InterPro" id="IPR027291">
    <property type="entry name" value="Glyco_hydro_38_N_sf"/>
</dbReference>
<dbReference type="InterPro" id="IPR028995">
    <property type="entry name" value="Glyco_hydro_57/38_cen_sf"/>
</dbReference>
<evidence type="ECO:0000256" key="3">
    <source>
        <dbReference type="ARBA" id="ARBA00022801"/>
    </source>
</evidence>
<dbReference type="Gene3D" id="1.20.1270.50">
    <property type="entry name" value="Glycoside hydrolase family 38, central domain"/>
    <property type="match status" value="1"/>
</dbReference>
<dbReference type="Gene3D" id="2.60.40.1180">
    <property type="entry name" value="Golgi alpha-mannosidase II"/>
    <property type="match status" value="1"/>
</dbReference>
<dbReference type="SMART" id="SM00872">
    <property type="entry name" value="Alpha-mann_mid"/>
    <property type="match status" value="1"/>
</dbReference>
<dbReference type="InterPro" id="IPR011682">
    <property type="entry name" value="Glyco_hydro_38_C"/>
</dbReference>
<keyword evidence="4 6" id="KW-0326">Glycosidase</keyword>
<dbReference type="PANTHER" id="PTHR46017:SF1">
    <property type="entry name" value="ALPHA-MANNOSIDASE 2C1"/>
    <property type="match status" value="1"/>
</dbReference>
<dbReference type="InterPro" id="IPR037094">
    <property type="entry name" value="Glyco_hydro_38_cen_sf"/>
</dbReference>
<protein>
    <submittedName>
        <fullName evidence="6">Mannosylglycerate hydrolase</fullName>
        <ecNumber evidence="6">3.2.1.170</ecNumber>
    </submittedName>
</protein>
<dbReference type="Pfam" id="PF17677">
    <property type="entry name" value="Glyco_hydro38C2"/>
    <property type="match status" value="1"/>
</dbReference>
<dbReference type="Gene3D" id="3.20.110.10">
    <property type="entry name" value="Glycoside hydrolase 38, N terminal domain"/>
    <property type="match status" value="1"/>
</dbReference>
<dbReference type="Pfam" id="PF09261">
    <property type="entry name" value="Alpha-mann_mid"/>
    <property type="match status" value="1"/>
</dbReference>
<dbReference type="Gene3D" id="2.60.40.2220">
    <property type="match status" value="1"/>
</dbReference>
<keyword evidence="3 6" id="KW-0378">Hydrolase</keyword>
<dbReference type="Pfam" id="PF01074">
    <property type="entry name" value="Glyco_hydro_38N"/>
    <property type="match status" value="1"/>
</dbReference>
<keyword evidence="2" id="KW-0479">Metal-binding</keyword>
<dbReference type="GO" id="GO:0046872">
    <property type="term" value="F:metal ion binding"/>
    <property type="evidence" value="ECO:0007669"/>
    <property type="project" value="UniProtKB-KW"/>
</dbReference>
<dbReference type="CDD" id="cd10789">
    <property type="entry name" value="GH38N_AMII_ER_cytosolic"/>
    <property type="match status" value="1"/>
</dbReference>
<dbReference type="SUPFAM" id="SSF74650">
    <property type="entry name" value="Galactose mutarotase-like"/>
    <property type="match status" value="1"/>
</dbReference>
<dbReference type="GO" id="GO:0102546">
    <property type="term" value="F:mannosylglycerate hydrolase activity"/>
    <property type="evidence" value="ECO:0007669"/>
    <property type="project" value="UniProtKB-EC"/>
</dbReference>
<dbReference type="InterPro" id="IPR041147">
    <property type="entry name" value="GH38_C"/>
</dbReference>
<organism evidence="6 7">
    <name type="scientific">Blautia obeum</name>
    <dbReference type="NCBI Taxonomy" id="40520"/>
    <lineage>
        <taxon>Bacteria</taxon>
        <taxon>Bacillati</taxon>
        <taxon>Bacillota</taxon>
        <taxon>Clostridia</taxon>
        <taxon>Lachnospirales</taxon>
        <taxon>Lachnospiraceae</taxon>
        <taxon>Blautia</taxon>
    </lineage>
</organism>
<dbReference type="GO" id="GO:0030246">
    <property type="term" value="F:carbohydrate binding"/>
    <property type="evidence" value="ECO:0007669"/>
    <property type="project" value="InterPro"/>
</dbReference>
<dbReference type="GO" id="GO:0004559">
    <property type="term" value="F:alpha-mannosidase activity"/>
    <property type="evidence" value="ECO:0007669"/>
    <property type="project" value="InterPro"/>
</dbReference>
<dbReference type="EC" id="3.2.1.170" evidence="6"/>
<dbReference type="InterPro" id="IPR000602">
    <property type="entry name" value="Glyco_hydro_38_N"/>
</dbReference>
<dbReference type="RefSeq" id="WP_055056037.1">
    <property type="nucleotide sequence ID" value="NZ_CZBA01000008.1"/>
</dbReference>
<dbReference type="EMBL" id="CZBA01000008">
    <property type="protein sequence ID" value="CUP54619.1"/>
    <property type="molecule type" value="Genomic_DNA"/>
</dbReference>
<evidence type="ECO:0000313" key="7">
    <source>
        <dbReference type="Proteomes" id="UP000095413"/>
    </source>
</evidence>
<dbReference type="Pfam" id="PF07748">
    <property type="entry name" value="Glyco_hydro_38C"/>
    <property type="match status" value="1"/>
</dbReference>
<dbReference type="OrthoDB" id="9772207at2"/>